<dbReference type="InterPro" id="IPR003439">
    <property type="entry name" value="ABC_transporter-like_ATP-bd"/>
</dbReference>
<dbReference type="Gene3D" id="3.40.50.300">
    <property type="entry name" value="P-loop containing nucleotide triphosphate hydrolases"/>
    <property type="match status" value="1"/>
</dbReference>
<dbReference type="InterPro" id="IPR017871">
    <property type="entry name" value="ABC_transporter-like_CS"/>
</dbReference>
<protein>
    <submittedName>
        <fullName evidence="6">Zinc transport system ATP-binding protein</fullName>
        <ecNumber evidence="6">3.6.3.-</ecNumber>
    </submittedName>
</protein>
<keyword evidence="4 6" id="KW-0067">ATP-binding</keyword>
<organism evidence="6 7">
    <name type="scientific">Fusibacter tunisiensis</name>
    <dbReference type="NCBI Taxonomy" id="1008308"/>
    <lineage>
        <taxon>Bacteria</taxon>
        <taxon>Bacillati</taxon>
        <taxon>Bacillota</taxon>
        <taxon>Clostridia</taxon>
        <taxon>Eubacteriales</taxon>
        <taxon>Eubacteriales Family XII. Incertae Sedis</taxon>
        <taxon>Fusibacter</taxon>
    </lineage>
</organism>
<keyword evidence="2" id="KW-0813">Transport</keyword>
<sequence length="240" mass="26121">MNSLIRAENVTVRYGENIVLTDVSFDVQAGDYIGLVGANGSGKSTLMKAILGLVPIEKGKIQYSGVGRGHTGIGYLPQVAVTGNTLFPAEVREIVGIGLLGGKKFPKRITKNDELAIESILEKLGILGLKNKKIGDLSGGQQQRVLLARAMVSRPKLLILDEPTSALDPRVRSEFFALIKSINENDGTTVILVSHDLSSIKRYSKKMMVLDRELVYYGSSAAFDINFSMARGLHHHELND</sequence>
<dbReference type="RefSeq" id="WP_204662575.1">
    <property type="nucleotide sequence ID" value="NZ_JAFBDT010000004.1"/>
</dbReference>
<comment type="caution">
    <text evidence="6">The sequence shown here is derived from an EMBL/GenBank/DDBJ whole genome shotgun (WGS) entry which is preliminary data.</text>
</comment>
<evidence type="ECO:0000313" key="7">
    <source>
        <dbReference type="Proteomes" id="UP000767854"/>
    </source>
</evidence>
<dbReference type="SUPFAM" id="SSF52540">
    <property type="entry name" value="P-loop containing nucleoside triphosphate hydrolases"/>
    <property type="match status" value="1"/>
</dbReference>
<evidence type="ECO:0000256" key="3">
    <source>
        <dbReference type="ARBA" id="ARBA00022741"/>
    </source>
</evidence>
<dbReference type="PANTHER" id="PTHR42734:SF17">
    <property type="entry name" value="METAL TRANSPORT SYSTEM ATP-BINDING PROTEIN TM_0124-RELATED"/>
    <property type="match status" value="1"/>
</dbReference>
<evidence type="ECO:0000256" key="4">
    <source>
        <dbReference type="ARBA" id="ARBA00022840"/>
    </source>
</evidence>
<gene>
    <name evidence="6" type="ORF">JOC49_000778</name>
</gene>
<dbReference type="SMART" id="SM00382">
    <property type="entry name" value="AAA"/>
    <property type="match status" value="1"/>
</dbReference>
<dbReference type="EC" id="3.6.3.-" evidence="6"/>
<dbReference type="Proteomes" id="UP000767854">
    <property type="component" value="Unassembled WGS sequence"/>
</dbReference>
<dbReference type="PROSITE" id="PS00211">
    <property type="entry name" value="ABC_TRANSPORTER_1"/>
    <property type="match status" value="1"/>
</dbReference>
<dbReference type="PROSITE" id="PS50893">
    <property type="entry name" value="ABC_TRANSPORTER_2"/>
    <property type="match status" value="1"/>
</dbReference>
<dbReference type="PANTHER" id="PTHR42734">
    <property type="entry name" value="METAL TRANSPORT SYSTEM ATP-BINDING PROTEIN TM_0124-RELATED"/>
    <property type="match status" value="1"/>
</dbReference>
<name>A0ABS2MPF5_9FIRM</name>
<feature type="domain" description="ABC transporter" evidence="5">
    <location>
        <begin position="5"/>
        <end position="237"/>
    </location>
</feature>
<dbReference type="CDD" id="cd03235">
    <property type="entry name" value="ABC_Metallic_Cations"/>
    <property type="match status" value="1"/>
</dbReference>
<evidence type="ECO:0000313" key="6">
    <source>
        <dbReference type="EMBL" id="MBM7561258.1"/>
    </source>
</evidence>
<keyword evidence="6" id="KW-0378">Hydrolase</keyword>
<dbReference type="GO" id="GO:0005524">
    <property type="term" value="F:ATP binding"/>
    <property type="evidence" value="ECO:0007669"/>
    <property type="project" value="UniProtKB-KW"/>
</dbReference>
<dbReference type="GO" id="GO:0016787">
    <property type="term" value="F:hydrolase activity"/>
    <property type="evidence" value="ECO:0007669"/>
    <property type="project" value="UniProtKB-KW"/>
</dbReference>
<evidence type="ECO:0000256" key="2">
    <source>
        <dbReference type="ARBA" id="ARBA00022448"/>
    </source>
</evidence>
<accession>A0ABS2MPF5</accession>
<dbReference type="InterPro" id="IPR003593">
    <property type="entry name" value="AAA+_ATPase"/>
</dbReference>
<dbReference type="Pfam" id="PF00005">
    <property type="entry name" value="ABC_tran"/>
    <property type="match status" value="1"/>
</dbReference>
<evidence type="ECO:0000259" key="5">
    <source>
        <dbReference type="PROSITE" id="PS50893"/>
    </source>
</evidence>
<keyword evidence="3" id="KW-0547">Nucleotide-binding</keyword>
<dbReference type="EMBL" id="JAFBDT010000004">
    <property type="protein sequence ID" value="MBM7561258.1"/>
    <property type="molecule type" value="Genomic_DNA"/>
</dbReference>
<dbReference type="InterPro" id="IPR027417">
    <property type="entry name" value="P-loop_NTPase"/>
</dbReference>
<keyword evidence="7" id="KW-1185">Reference proteome</keyword>
<proteinExistence type="inferred from homology"/>
<reference evidence="6 7" key="1">
    <citation type="submission" date="2021-01" db="EMBL/GenBank/DDBJ databases">
        <title>Genomic Encyclopedia of Type Strains, Phase IV (KMG-IV): sequencing the most valuable type-strain genomes for metagenomic binning, comparative biology and taxonomic classification.</title>
        <authorList>
            <person name="Goeker M."/>
        </authorList>
    </citation>
    <scope>NUCLEOTIDE SEQUENCE [LARGE SCALE GENOMIC DNA]</scope>
    <source>
        <strain evidence="6 7">DSM 24436</strain>
    </source>
</reference>
<comment type="similarity">
    <text evidence="1">Belongs to the ABC transporter superfamily.</text>
</comment>
<dbReference type="InterPro" id="IPR050153">
    <property type="entry name" value="Metal_Ion_Import_ABC"/>
</dbReference>
<evidence type="ECO:0000256" key="1">
    <source>
        <dbReference type="ARBA" id="ARBA00005417"/>
    </source>
</evidence>